<dbReference type="RefSeq" id="WP_118131027.1">
    <property type="nucleotide sequence ID" value="NZ_LMAZ01000003.1"/>
</dbReference>
<evidence type="ECO:0000313" key="2">
    <source>
        <dbReference type="EMBL" id="RGP54579.1"/>
    </source>
</evidence>
<evidence type="ECO:0000313" key="3">
    <source>
        <dbReference type="Proteomes" id="UP000265411"/>
    </source>
</evidence>
<dbReference type="AlphaFoldDB" id="A0A395R452"/>
<dbReference type="OrthoDB" id="6401666at2"/>
<dbReference type="Proteomes" id="UP000265411">
    <property type="component" value="Unassembled WGS sequence"/>
</dbReference>
<accession>A0A395R452</accession>
<proteinExistence type="predicted"/>
<reference evidence="2 3" key="1">
    <citation type="journal article" date="2018" name="Syst. Appl. Microbiol.">
        <title>Pseudomonas gallaeciensis sp. nov., isolated from crude-oil-contaminated intertidal sand samples after the Prestige oil spill.</title>
        <authorList>
            <person name="Mulet M."/>
            <person name="Sanchez D."/>
            <person name="Rodriguez A.C."/>
            <person name="Nogales B."/>
            <person name="Bosch R."/>
            <person name="Busquets A."/>
            <person name="Gomila M."/>
            <person name="Lalucat J."/>
            <person name="Garcia-Valdes E."/>
        </authorList>
    </citation>
    <scope>NUCLEOTIDE SEQUENCE [LARGE SCALE GENOMIC DNA]</scope>
    <source>
        <strain evidence="2 3">V113</strain>
    </source>
</reference>
<comment type="caution">
    <text evidence="2">The sequence shown here is derived from an EMBL/GenBank/DDBJ whole genome shotgun (WGS) entry which is preliminary data.</text>
</comment>
<sequence length="206" mass="22664">MKYLSLAFSALLLGGCAFGVVDHSRDHGNAETLAACFVTLKPAFLYEARCADLDAGGFGDSTFCTGIQGFDPAPYQVDHHTYHYDYPKSWEAYLEARRAWDETLFKPLLFEKQRSMIAPVDVGTTLSMTGLYEYPRGETGRVLIVKAVLTSGEFQGTEVELPSRGGFSDAGPVWVPQRTYRPAEGIELSSEFLAPCERQPEMGGGQ</sequence>
<name>A0A395R452_9PSED</name>
<keyword evidence="3" id="KW-1185">Reference proteome</keyword>
<evidence type="ECO:0008006" key="4">
    <source>
        <dbReference type="Google" id="ProtNLM"/>
    </source>
</evidence>
<feature type="signal peptide" evidence="1">
    <location>
        <begin position="1"/>
        <end position="19"/>
    </location>
</feature>
<protein>
    <recommendedName>
        <fullName evidence="4">Lipoprotein</fullName>
    </recommendedName>
</protein>
<keyword evidence="1" id="KW-0732">Signal</keyword>
<dbReference type="PROSITE" id="PS51257">
    <property type="entry name" value="PROKAR_LIPOPROTEIN"/>
    <property type="match status" value="1"/>
</dbReference>
<organism evidence="2 3">
    <name type="scientific">Pseudomonas abyssi</name>
    <dbReference type="NCBI Taxonomy" id="170540"/>
    <lineage>
        <taxon>Bacteria</taxon>
        <taxon>Pseudomonadati</taxon>
        <taxon>Pseudomonadota</taxon>
        <taxon>Gammaproteobacteria</taxon>
        <taxon>Pseudomonadales</taxon>
        <taxon>Pseudomonadaceae</taxon>
        <taxon>Pseudomonas</taxon>
    </lineage>
</organism>
<dbReference type="EMBL" id="LMAZ01000003">
    <property type="protein sequence ID" value="RGP54579.1"/>
    <property type="molecule type" value="Genomic_DNA"/>
</dbReference>
<feature type="chain" id="PRO_5017372133" description="Lipoprotein" evidence="1">
    <location>
        <begin position="20"/>
        <end position="206"/>
    </location>
</feature>
<gene>
    <name evidence="2" type="ORF">ASB58_11960</name>
</gene>
<evidence type="ECO:0000256" key="1">
    <source>
        <dbReference type="SAM" id="SignalP"/>
    </source>
</evidence>